<evidence type="ECO:0000256" key="2">
    <source>
        <dbReference type="SAM" id="SignalP"/>
    </source>
</evidence>
<keyword evidence="1 2" id="KW-0732">Signal</keyword>
<feature type="chain" id="PRO_5044009057" evidence="2">
    <location>
        <begin position="28"/>
        <end position="292"/>
    </location>
</feature>
<organism evidence="4">
    <name type="scientific">Methyloraptor flagellatus</name>
    <dbReference type="NCBI Taxonomy" id="3162530"/>
    <lineage>
        <taxon>Bacteria</taxon>
        <taxon>Pseudomonadati</taxon>
        <taxon>Pseudomonadota</taxon>
        <taxon>Alphaproteobacteria</taxon>
        <taxon>Hyphomicrobiales</taxon>
        <taxon>Ancalomicrobiaceae</taxon>
        <taxon>Methyloraptor</taxon>
    </lineage>
</organism>
<evidence type="ECO:0000313" key="4">
    <source>
        <dbReference type="EMBL" id="XBY43316.1"/>
    </source>
</evidence>
<proteinExistence type="predicted"/>
<dbReference type="Gene3D" id="3.40.190.10">
    <property type="entry name" value="Periplasmic binding protein-like II"/>
    <property type="match status" value="2"/>
</dbReference>
<dbReference type="AlphaFoldDB" id="A0AAU7X5F2"/>
<dbReference type="Pfam" id="PF00497">
    <property type="entry name" value="SBP_bac_3"/>
    <property type="match status" value="1"/>
</dbReference>
<protein>
    <submittedName>
        <fullName evidence="4">Transporter substrate-binding domain-containing protein</fullName>
    </submittedName>
</protein>
<feature type="signal peptide" evidence="2">
    <location>
        <begin position="1"/>
        <end position="27"/>
    </location>
</feature>
<dbReference type="InterPro" id="IPR001638">
    <property type="entry name" value="Solute-binding_3/MltF_N"/>
</dbReference>
<name>A0AAU7X5F2_9HYPH</name>
<evidence type="ECO:0000256" key="1">
    <source>
        <dbReference type="ARBA" id="ARBA00022729"/>
    </source>
</evidence>
<dbReference type="PANTHER" id="PTHR35936">
    <property type="entry name" value="MEMBRANE-BOUND LYTIC MUREIN TRANSGLYCOSYLASE F"/>
    <property type="match status" value="1"/>
</dbReference>
<dbReference type="SUPFAM" id="SSF53850">
    <property type="entry name" value="Periplasmic binding protein-like II"/>
    <property type="match status" value="1"/>
</dbReference>
<sequence length="292" mass="32069">MRAEITRMIGALALSASLLLAGRPVPAAEGPAADAPKAEARPFFPNFWDPKRRPDKPNVEFGAIRFATSGDFPPFDFLDSGGRLTGYNVDLAREICQELKVPCTIQMRPFDELVNALTERRADVVIAGLAATPALREKVELGEAYLTTPGRFVARKGVRLAATPEGLDGRWISVVSKSRHEAFVLENFPKARVAAYPTETAARDALRDGTVDMHFGDAMSLSFWLTGEASHACCAYAGGPFLEQAYFGEGFRIGVAKGNRRLRRALDYALQRLAEDGTLGELYLRYFPLGYY</sequence>
<accession>A0AAU7X5F2</accession>
<dbReference type="EMBL" id="CP158568">
    <property type="protein sequence ID" value="XBY43316.1"/>
    <property type="molecule type" value="Genomic_DNA"/>
</dbReference>
<dbReference type="SMART" id="SM00062">
    <property type="entry name" value="PBPb"/>
    <property type="match status" value="1"/>
</dbReference>
<gene>
    <name evidence="4" type="ORF">ABS361_14585</name>
</gene>
<evidence type="ECO:0000259" key="3">
    <source>
        <dbReference type="SMART" id="SM00062"/>
    </source>
</evidence>
<feature type="domain" description="Solute-binding protein family 3/N-terminal" evidence="3">
    <location>
        <begin position="63"/>
        <end position="290"/>
    </location>
</feature>
<dbReference type="PANTHER" id="PTHR35936:SF35">
    <property type="entry name" value="L-CYSTINE-BINDING PROTEIN TCYJ"/>
    <property type="match status" value="1"/>
</dbReference>
<reference evidence="4" key="1">
    <citation type="submission" date="2024-06" db="EMBL/GenBank/DDBJ databases">
        <title>Methylostella associata gen. nov., sp. nov., a novel Ancalomicrobiaceae-affiliated facultatively methylotrophic bacteria that feed on methanotrophs of the genus Methylococcus.</title>
        <authorList>
            <person name="Saltykova V."/>
            <person name="Danilova O.V."/>
            <person name="Oshkin I.Y."/>
            <person name="Belova S.E."/>
            <person name="Pimenov N.V."/>
            <person name="Dedysh S.N."/>
        </authorList>
    </citation>
    <scope>NUCLEOTIDE SEQUENCE</scope>
    <source>
        <strain evidence="4">S20</strain>
    </source>
</reference>
<dbReference type="RefSeq" id="WP_407048415.1">
    <property type="nucleotide sequence ID" value="NZ_CP158568.1"/>
</dbReference>
<dbReference type="KEGG" id="mflg:ABS361_14585"/>